<keyword evidence="2" id="KW-1185">Reference proteome</keyword>
<feature type="non-terminal residue" evidence="1">
    <location>
        <position position="163"/>
    </location>
</feature>
<comment type="caution">
    <text evidence="1">The sequence shown here is derived from an EMBL/GenBank/DDBJ whole genome shotgun (WGS) entry which is preliminary data.</text>
</comment>
<evidence type="ECO:0000313" key="2">
    <source>
        <dbReference type="Proteomes" id="UP001200034"/>
    </source>
</evidence>
<reference evidence="1" key="1">
    <citation type="journal article" date="2021" name="Mol. Ecol. Resour.">
        <title>Phylogenomic analyses of the genus Drosophila reveals genomic signals of climate adaptation.</title>
        <authorList>
            <person name="Li F."/>
            <person name="Rane R.V."/>
            <person name="Luria V."/>
            <person name="Xiong Z."/>
            <person name="Chen J."/>
            <person name="Li Z."/>
            <person name="Catullo R.A."/>
            <person name="Griffin P.C."/>
            <person name="Schiffer M."/>
            <person name="Pearce S."/>
            <person name="Lee S.F."/>
            <person name="McElroy K."/>
            <person name="Stocker A."/>
            <person name="Shirriffs J."/>
            <person name="Cockerell F."/>
            <person name="Coppin C."/>
            <person name="Sgro C.M."/>
            <person name="Karger A."/>
            <person name="Cain J.W."/>
            <person name="Weber J.A."/>
            <person name="Santpere G."/>
            <person name="Kirschner M.W."/>
            <person name="Hoffmann A.A."/>
            <person name="Oakeshott J.G."/>
            <person name="Zhang G."/>
        </authorList>
    </citation>
    <scope>NUCLEOTIDE SEQUENCE</scope>
    <source>
        <strain evidence="1">BGI-SZ-2011g</strain>
    </source>
</reference>
<dbReference type="AlphaFoldDB" id="A0AAD4JV79"/>
<gene>
    <name evidence="1" type="ORF">KR093_011639</name>
</gene>
<dbReference type="EMBL" id="JAJJHW010003409">
    <property type="protein sequence ID" value="KAH8360258.1"/>
    <property type="molecule type" value="Genomic_DNA"/>
</dbReference>
<protein>
    <submittedName>
        <fullName evidence="1">Uncharacterized protein</fullName>
    </submittedName>
</protein>
<sequence length="163" mass="17817">EIGIMADYLGDCFYDCQSATESDDEESAIDLEPINCEQVVRAVGGYSPNFEDPLEMRHTIERVAINSRMLLRSVGGNCECLGGYVDRSASASFFYPATLEICARLLTDKSCACPPSCQCRLRGEPVILQLPMELNPYSGQVNVEIFQHAPKALASARGCHCIG</sequence>
<evidence type="ECO:0000313" key="1">
    <source>
        <dbReference type="EMBL" id="KAH8360258.1"/>
    </source>
</evidence>
<proteinExistence type="predicted"/>
<feature type="non-terminal residue" evidence="1">
    <location>
        <position position="1"/>
    </location>
</feature>
<organism evidence="1 2">
    <name type="scientific">Drosophila rubida</name>
    <dbReference type="NCBI Taxonomy" id="30044"/>
    <lineage>
        <taxon>Eukaryota</taxon>
        <taxon>Metazoa</taxon>
        <taxon>Ecdysozoa</taxon>
        <taxon>Arthropoda</taxon>
        <taxon>Hexapoda</taxon>
        <taxon>Insecta</taxon>
        <taxon>Pterygota</taxon>
        <taxon>Neoptera</taxon>
        <taxon>Endopterygota</taxon>
        <taxon>Diptera</taxon>
        <taxon>Brachycera</taxon>
        <taxon>Muscomorpha</taxon>
        <taxon>Ephydroidea</taxon>
        <taxon>Drosophilidae</taxon>
        <taxon>Drosophila</taxon>
    </lineage>
</organism>
<dbReference type="Proteomes" id="UP001200034">
    <property type="component" value="Unassembled WGS sequence"/>
</dbReference>
<accession>A0AAD4JV79</accession>
<name>A0AAD4JV79_9MUSC</name>